<accession>A0A4Q9AYS4</accession>
<evidence type="ECO:0000313" key="2">
    <source>
        <dbReference type="Proteomes" id="UP000292858"/>
    </source>
</evidence>
<dbReference type="RefSeq" id="WP_130842496.1">
    <property type="nucleotide sequence ID" value="NZ_SIJL01000016.1"/>
</dbReference>
<dbReference type="EMBL" id="SIJL01000016">
    <property type="protein sequence ID" value="TBH16580.1"/>
    <property type="molecule type" value="Genomic_DNA"/>
</dbReference>
<comment type="caution">
    <text evidence="1">The sequence shown here is derived from an EMBL/GenBank/DDBJ whole genome shotgun (WGS) entry which is preliminary data.</text>
</comment>
<reference evidence="1 2" key="1">
    <citation type="submission" date="2019-02" db="EMBL/GenBank/DDBJ databases">
        <title>Thermus sp. a novel from hot spring.</title>
        <authorList>
            <person name="Zhao Z."/>
        </authorList>
    </citation>
    <scope>NUCLEOTIDE SEQUENCE [LARGE SCALE GENOMIC DNA]</scope>
    <source>
        <strain evidence="1 2">CFH 72773T</strain>
    </source>
</reference>
<gene>
    <name evidence="1" type="ORF">ETP66_10105</name>
</gene>
<sequence length="68" mass="7670">MEEKVLIFKDTRHQEAFRKALERASLGRAAIRPDHGWPKPALRVRGVNPSHVLAAAIWAGFEPEVVLE</sequence>
<organism evidence="1 2">
    <name type="scientific">Thermus thermamylovorans</name>
    <dbReference type="NCBI Taxonomy" id="2509362"/>
    <lineage>
        <taxon>Bacteria</taxon>
        <taxon>Thermotogati</taxon>
        <taxon>Deinococcota</taxon>
        <taxon>Deinococci</taxon>
        <taxon>Thermales</taxon>
        <taxon>Thermaceae</taxon>
        <taxon>Thermus</taxon>
    </lineage>
</organism>
<proteinExistence type="predicted"/>
<dbReference type="AlphaFoldDB" id="A0A4Q9AYS4"/>
<keyword evidence="2" id="KW-1185">Reference proteome</keyword>
<evidence type="ECO:0000313" key="1">
    <source>
        <dbReference type="EMBL" id="TBH16580.1"/>
    </source>
</evidence>
<name>A0A4Q9AYS4_9DEIN</name>
<protein>
    <submittedName>
        <fullName evidence="1">Uncharacterized protein</fullName>
    </submittedName>
</protein>
<dbReference type="Proteomes" id="UP000292858">
    <property type="component" value="Unassembled WGS sequence"/>
</dbReference>
<dbReference type="OrthoDB" id="33014at2"/>